<name>A0A1V6T691_9EURO</name>
<dbReference type="Proteomes" id="UP000191285">
    <property type="component" value="Unassembled WGS sequence"/>
</dbReference>
<evidence type="ECO:0000256" key="1">
    <source>
        <dbReference type="SAM" id="MobiDB-lite"/>
    </source>
</evidence>
<protein>
    <submittedName>
        <fullName evidence="2">Uncharacterized protein</fullName>
    </submittedName>
</protein>
<evidence type="ECO:0000313" key="2">
    <source>
        <dbReference type="EMBL" id="OQE21706.1"/>
    </source>
</evidence>
<dbReference type="EMBL" id="MLKD01000011">
    <property type="protein sequence ID" value="OQE21706.1"/>
    <property type="molecule type" value="Genomic_DNA"/>
</dbReference>
<evidence type="ECO:0000313" key="3">
    <source>
        <dbReference type="Proteomes" id="UP000191285"/>
    </source>
</evidence>
<comment type="caution">
    <text evidence="2">The sequence shown here is derived from an EMBL/GenBank/DDBJ whole genome shotgun (WGS) entry which is preliminary data.</text>
</comment>
<feature type="region of interest" description="Disordered" evidence="1">
    <location>
        <begin position="65"/>
        <end position="84"/>
    </location>
</feature>
<feature type="compositionally biased region" description="Polar residues" evidence="1">
    <location>
        <begin position="75"/>
        <end position="84"/>
    </location>
</feature>
<dbReference type="AlphaFoldDB" id="A0A1V6T691"/>
<accession>A0A1V6T691</accession>
<organism evidence="2 3">
    <name type="scientific">Penicillium steckii</name>
    <dbReference type="NCBI Taxonomy" id="303698"/>
    <lineage>
        <taxon>Eukaryota</taxon>
        <taxon>Fungi</taxon>
        <taxon>Dikarya</taxon>
        <taxon>Ascomycota</taxon>
        <taxon>Pezizomycotina</taxon>
        <taxon>Eurotiomycetes</taxon>
        <taxon>Eurotiomycetidae</taxon>
        <taxon>Eurotiales</taxon>
        <taxon>Aspergillaceae</taxon>
        <taxon>Penicillium</taxon>
    </lineage>
</organism>
<proteinExistence type="predicted"/>
<gene>
    <name evidence="2" type="ORF">PENSTE_c011G06466</name>
</gene>
<sequence>MAHLHHIADSAHQQPRPSQHYLDYLDYLDYLAFDYSASLQLRLYHQGPLQIRPLGQHLDPTSTRLFQPRPLQPGHLNSTLSSNGNAEWKSRTQQLLLPQAHTLITDDKILR</sequence>
<keyword evidence="3" id="KW-1185">Reference proteome</keyword>
<reference evidence="3" key="1">
    <citation type="journal article" date="2017" name="Nat. Microbiol.">
        <title>Global analysis of biosynthetic gene clusters reveals vast potential of secondary metabolite production in Penicillium species.</title>
        <authorList>
            <person name="Nielsen J.C."/>
            <person name="Grijseels S."/>
            <person name="Prigent S."/>
            <person name="Ji B."/>
            <person name="Dainat J."/>
            <person name="Nielsen K.F."/>
            <person name="Frisvad J.C."/>
            <person name="Workman M."/>
            <person name="Nielsen J."/>
        </authorList>
    </citation>
    <scope>NUCLEOTIDE SEQUENCE [LARGE SCALE GENOMIC DNA]</scope>
    <source>
        <strain evidence="3">IBT 24891</strain>
    </source>
</reference>